<feature type="compositionally biased region" description="Polar residues" evidence="1">
    <location>
        <begin position="131"/>
        <end position="146"/>
    </location>
</feature>
<evidence type="ECO:0000256" key="1">
    <source>
        <dbReference type="SAM" id="MobiDB-lite"/>
    </source>
</evidence>
<gene>
    <name evidence="2" type="ORF">SK128_011674</name>
</gene>
<protein>
    <submittedName>
        <fullName evidence="2">Uncharacterized protein</fullName>
    </submittedName>
</protein>
<evidence type="ECO:0000313" key="3">
    <source>
        <dbReference type="Proteomes" id="UP001381693"/>
    </source>
</evidence>
<dbReference type="EMBL" id="JAXCGZ010004361">
    <property type="protein sequence ID" value="KAK7081887.1"/>
    <property type="molecule type" value="Genomic_DNA"/>
</dbReference>
<comment type="caution">
    <text evidence="2">The sequence shown here is derived from an EMBL/GenBank/DDBJ whole genome shotgun (WGS) entry which is preliminary data.</text>
</comment>
<organism evidence="2 3">
    <name type="scientific">Halocaridina rubra</name>
    <name type="common">Hawaiian red shrimp</name>
    <dbReference type="NCBI Taxonomy" id="373956"/>
    <lineage>
        <taxon>Eukaryota</taxon>
        <taxon>Metazoa</taxon>
        <taxon>Ecdysozoa</taxon>
        <taxon>Arthropoda</taxon>
        <taxon>Crustacea</taxon>
        <taxon>Multicrustacea</taxon>
        <taxon>Malacostraca</taxon>
        <taxon>Eumalacostraca</taxon>
        <taxon>Eucarida</taxon>
        <taxon>Decapoda</taxon>
        <taxon>Pleocyemata</taxon>
        <taxon>Caridea</taxon>
        <taxon>Atyoidea</taxon>
        <taxon>Atyidae</taxon>
        <taxon>Halocaridina</taxon>
    </lineage>
</organism>
<keyword evidence="3" id="KW-1185">Reference proteome</keyword>
<name>A0AAN8XEE8_HALRR</name>
<feature type="region of interest" description="Disordered" evidence="1">
    <location>
        <begin position="131"/>
        <end position="152"/>
    </location>
</feature>
<accession>A0AAN8XEE8</accession>
<evidence type="ECO:0000313" key="2">
    <source>
        <dbReference type="EMBL" id="KAK7081887.1"/>
    </source>
</evidence>
<sequence>TSTERNFYYEGTYKQRSFSPGRIFTMKDFFHPGTFIGTSITTMTSIPSNFYYDANSQATGVTHKANITVERELESKFDVPNTTGLESEVSISYVTTLPSSLIDEGNYLETDTVYKTTPFRDKFTAPSSTEVSNSEYFNEDPSSTIKYDSETQRTHYASETKYAGTSRESSEIFMEYNPYYRKPFTYVNFYYIGTHAKSELPNLPSTDAIVNSENVPGTHEPNRYFPNSAELMIDTKYFTRPYTAVNFYYNSQTKSPQAADSAN</sequence>
<reference evidence="2 3" key="1">
    <citation type="submission" date="2023-11" db="EMBL/GenBank/DDBJ databases">
        <title>Halocaridina rubra genome assembly.</title>
        <authorList>
            <person name="Smith C."/>
        </authorList>
    </citation>
    <scope>NUCLEOTIDE SEQUENCE [LARGE SCALE GENOMIC DNA]</scope>
    <source>
        <strain evidence="2">EP-1</strain>
        <tissue evidence="2">Whole</tissue>
    </source>
</reference>
<dbReference type="Proteomes" id="UP001381693">
    <property type="component" value="Unassembled WGS sequence"/>
</dbReference>
<dbReference type="AlphaFoldDB" id="A0AAN8XEE8"/>
<feature type="non-terminal residue" evidence="2">
    <location>
        <position position="1"/>
    </location>
</feature>
<proteinExistence type="predicted"/>